<evidence type="ECO:0000256" key="1">
    <source>
        <dbReference type="SAM" id="Phobius"/>
    </source>
</evidence>
<protein>
    <submittedName>
        <fullName evidence="2">Uncharacterized protein</fullName>
    </submittedName>
</protein>
<reference evidence="3" key="1">
    <citation type="journal article" date="2021" name="Syst. Appl. Microbiol.">
        <title>Roseomonas hellenica sp. nov., isolated from roots of wild-growing Alkanna tinctoria.</title>
        <authorList>
            <person name="Rat A."/>
            <person name="Naranjo H.D."/>
            <person name="Lebbe L."/>
            <person name="Cnockaert M."/>
            <person name="Krigas N."/>
            <person name="Grigoriadou K."/>
            <person name="Maloupa E."/>
            <person name="Willems A."/>
        </authorList>
    </citation>
    <scope>NUCLEOTIDE SEQUENCE [LARGE SCALE GENOMIC DNA]</scope>
    <source>
        <strain evidence="3">LMG 31523</strain>
    </source>
</reference>
<dbReference type="Proteomes" id="UP001196870">
    <property type="component" value="Unassembled WGS sequence"/>
</dbReference>
<organism evidence="2 3">
    <name type="scientific">Plastoroseomonas hellenica</name>
    <dbReference type="NCBI Taxonomy" id="2687306"/>
    <lineage>
        <taxon>Bacteria</taxon>
        <taxon>Pseudomonadati</taxon>
        <taxon>Pseudomonadota</taxon>
        <taxon>Alphaproteobacteria</taxon>
        <taxon>Acetobacterales</taxon>
        <taxon>Acetobacteraceae</taxon>
        <taxon>Plastoroseomonas</taxon>
    </lineage>
</organism>
<dbReference type="EMBL" id="JAAGBB010000015">
    <property type="protein sequence ID" value="MBR0665506.1"/>
    <property type="molecule type" value="Genomic_DNA"/>
</dbReference>
<keyword evidence="3" id="KW-1185">Reference proteome</keyword>
<keyword evidence="1" id="KW-1133">Transmembrane helix</keyword>
<evidence type="ECO:0000313" key="2">
    <source>
        <dbReference type="EMBL" id="MBR0665506.1"/>
    </source>
</evidence>
<keyword evidence="1" id="KW-0812">Transmembrane</keyword>
<name>A0ABS5EYZ4_9PROT</name>
<feature type="transmembrane region" description="Helical" evidence="1">
    <location>
        <begin position="134"/>
        <end position="152"/>
    </location>
</feature>
<accession>A0ABS5EYZ4</accession>
<dbReference type="RefSeq" id="WP_211853172.1">
    <property type="nucleotide sequence ID" value="NZ_JAAGBB010000015.1"/>
</dbReference>
<evidence type="ECO:0000313" key="3">
    <source>
        <dbReference type="Proteomes" id="UP001196870"/>
    </source>
</evidence>
<comment type="caution">
    <text evidence="2">The sequence shown here is derived from an EMBL/GenBank/DDBJ whole genome shotgun (WGS) entry which is preliminary data.</text>
</comment>
<gene>
    <name evidence="2" type="ORF">GXW71_14180</name>
</gene>
<proteinExistence type="predicted"/>
<sequence length="177" mass="19858">MMSSDAKYRDRLDKLADELQRAREAQQRMPPGPARVRRARQLLALERQQDTVRRTLGMPPCRERAEQVAADELARAQAALADAARARMERRRLTPTRRLRRLLSWRRGRGRRSGARPAVGADAPSPGRRMMTRFILGWITITLIGMATYAGLVSEATWSLGTFVEIAEAPPVPASAD</sequence>
<keyword evidence="1" id="KW-0472">Membrane</keyword>